<dbReference type="EMBL" id="FNHU01000007">
    <property type="protein sequence ID" value="SDM81983.1"/>
    <property type="molecule type" value="Genomic_DNA"/>
</dbReference>
<dbReference type="Pfam" id="PF01636">
    <property type="entry name" value="APH"/>
    <property type="match status" value="1"/>
</dbReference>
<sequence length="400" mass="42647">MYVSSTRSAVDLVLDPDRLSGLVEAPVRAARLRIKPGVSVTASLLDTGTGGSAGWARLLWPVSRNKAAKAARRAERLGLRIAQHDTGDGLLLQTGEVAADPTLVGHIAAARDGGLLEDLEGNLLRYNPLRRLVARTPRGVVRVTSASQDRGDALQDFIGRYLPVPPPPPDLGETVSRHVTIQRFVGDTDLNRHHDPAATFRVGAALAALHAATADLPDSLRRDLGDGDPTAENLALVHTRILSHLDPTLAARVHALGEAMPQRPQGQPVLIHGDASPDQVLLERSTGQIWVTDFDRARLAPAAVDLGSYLAVADAEAGRALLGGYADAGGVMPAAAELNSAVARALLSRLQEPLRSGDPHWRRRIAVEIDRIEVLLNAPTRRGERGAGGRFGRLHSREAS</sequence>
<dbReference type="InterPro" id="IPR011009">
    <property type="entry name" value="Kinase-like_dom_sf"/>
</dbReference>
<keyword evidence="2" id="KW-0808">Transferase</keyword>
<dbReference type="SUPFAM" id="SSF56112">
    <property type="entry name" value="Protein kinase-like (PK-like)"/>
    <property type="match status" value="1"/>
</dbReference>
<accession>A0A1G9WCI7</accession>
<dbReference type="GO" id="GO:0016301">
    <property type="term" value="F:kinase activity"/>
    <property type="evidence" value="ECO:0007669"/>
    <property type="project" value="UniProtKB-KW"/>
</dbReference>
<evidence type="ECO:0000313" key="3">
    <source>
        <dbReference type="Proteomes" id="UP000199671"/>
    </source>
</evidence>
<name>A0A1G9WCI7_9ACTO</name>
<feature type="domain" description="Aminoglycoside phosphotransferase" evidence="1">
    <location>
        <begin position="163"/>
        <end position="335"/>
    </location>
</feature>
<keyword evidence="2" id="KW-0418">Kinase</keyword>
<dbReference type="OrthoDB" id="581471at2"/>
<gene>
    <name evidence="2" type="ORF">SAMN04487766_10775</name>
</gene>
<evidence type="ECO:0000313" key="2">
    <source>
        <dbReference type="EMBL" id="SDM81983.1"/>
    </source>
</evidence>
<organism evidence="2 3">
    <name type="scientific">Actinomyces ruminicola</name>
    <dbReference type="NCBI Taxonomy" id="332524"/>
    <lineage>
        <taxon>Bacteria</taxon>
        <taxon>Bacillati</taxon>
        <taxon>Actinomycetota</taxon>
        <taxon>Actinomycetes</taxon>
        <taxon>Actinomycetales</taxon>
        <taxon>Actinomycetaceae</taxon>
        <taxon>Actinomyces</taxon>
    </lineage>
</organism>
<dbReference type="InterPro" id="IPR002575">
    <property type="entry name" value="Aminoglycoside_PTrfase"/>
</dbReference>
<reference evidence="2 3" key="1">
    <citation type="submission" date="2016-10" db="EMBL/GenBank/DDBJ databases">
        <authorList>
            <person name="de Groot N.N."/>
        </authorList>
    </citation>
    <scope>NUCLEOTIDE SEQUENCE [LARGE SCALE GENOMIC DNA]</scope>
    <source>
        <strain evidence="2 3">KPR-7B</strain>
    </source>
</reference>
<dbReference type="RefSeq" id="WP_092610231.1">
    <property type="nucleotide sequence ID" value="NZ_FNHU01000007.1"/>
</dbReference>
<proteinExistence type="predicted"/>
<dbReference type="Proteomes" id="UP000199671">
    <property type="component" value="Unassembled WGS sequence"/>
</dbReference>
<evidence type="ECO:0000259" key="1">
    <source>
        <dbReference type="Pfam" id="PF01636"/>
    </source>
</evidence>
<dbReference type="AlphaFoldDB" id="A0A1G9WCI7"/>
<dbReference type="Gene3D" id="3.90.1200.10">
    <property type="match status" value="1"/>
</dbReference>
<protein>
    <submittedName>
        <fullName evidence="2">Ser/Thr protein kinase RdoA involved in Cpx stress response, MazF antagonist</fullName>
    </submittedName>
</protein>